<name>A0ABS1GFI9_9AQUI</name>
<accession>A0ABS1GFI9</accession>
<evidence type="ECO:0000259" key="1">
    <source>
        <dbReference type="PROSITE" id="PS50990"/>
    </source>
</evidence>
<comment type="caution">
    <text evidence="2">The sequence shown here is derived from an EMBL/GenBank/DDBJ whole genome shotgun (WGS) entry which is preliminary data.</text>
</comment>
<evidence type="ECO:0000313" key="2">
    <source>
        <dbReference type="EMBL" id="MBK3331663.1"/>
    </source>
</evidence>
<dbReference type="Proteomes" id="UP000772812">
    <property type="component" value="Unassembled WGS sequence"/>
</dbReference>
<dbReference type="CDD" id="cd02423">
    <property type="entry name" value="Peptidase_C39G"/>
    <property type="match status" value="1"/>
</dbReference>
<dbReference type="RefSeq" id="WP_200673073.1">
    <property type="nucleotide sequence ID" value="NZ_JAACYA010000001.1"/>
</dbReference>
<sequence length="241" mass="27069">MVEGKGLKLILIILFFHFIPFLSLSHVFSQERKAEIPVIVGSSFGKVYLRPKVVPYNEIKMKNVVKQKLDYSCGSAVVATLFKYYLGLNVTEESVINGLFRVGNVKKIIERKGFSLLDIKKLAVALGYKAAGYRTDVRGLVKIGKPAIVSITIGNYKHFVIFKGVKNGRVFLADPSVGNTVMSVGEFEKVWYRNIALVIYPKDEKGIFGISDEELNYVSSDFVRQSLYRNGIPGYKTFSDF</sequence>
<dbReference type="PROSITE" id="PS50990">
    <property type="entry name" value="PEPTIDASE_C39"/>
    <property type="match status" value="1"/>
</dbReference>
<dbReference type="Gene3D" id="3.90.70.10">
    <property type="entry name" value="Cysteine proteinases"/>
    <property type="match status" value="1"/>
</dbReference>
<dbReference type="Pfam" id="PF03412">
    <property type="entry name" value="Peptidase_C39"/>
    <property type="match status" value="1"/>
</dbReference>
<protein>
    <submittedName>
        <fullName evidence="2">C39 family peptidase</fullName>
    </submittedName>
</protein>
<gene>
    <name evidence="2" type="ORF">GWK41_01120</name>
</gene>
<dbReference type="InterPro" id="IPR005074">
    <property type="entry name" value="Peptidase_C39"/>
</dbReference>
<feature type="domain" description="Peptidase C39" evidence="1">
    <location>
        <begin position="67"/>
        <end position="198"/>
    </location>
</feature>
<dbReference type="EMBL" id="JAACYA010000001">
    <property type="protein sequence ID" value="MBK3331663.1"/>
    <property type="molecule type" value="Genomic_DNA"/>
</dbReference>
<keyword evidence="3" id="KW-1185">Reference proteome</keyword>
<evidence type="ECO:0000313" key="3">
    <source>
        <dbReference type="Proteomes" id="UP000772812"/>
    </source>
</evidence>
<reference evidence="2 3" key="1">
    <citation type="journal article" date="2021" name="Syst. Appl. Microbiol.">
        <title>Persephonella atlantica sp. nov.: How to adapt to physico-chemical gradients in high temperature hydrothermal habitats.</title>
        <authorList>
            <person name="Francois D.X."/>
            <person name="Godfroy A."/>
            <person name="Mathien C."/>
            <person name="Aube J."/>
            <person name="Cathalot C."/>
            <person name="Lesongeur F."/>
            <person name="L'Haridon S."/>
            <person name="Philippon X."/>
            <person name="Roussel E.G."/>
        </authorList>
    </citation>
    <scope>NUCLEOTIDE SEQUENCE [LARGE SCALE GENOMIC DNA]</scope>
    <source>
        <strain evidence="2 3">MO1340</strain>
    </source>
</reference>
<organism evidence="2 3">
    <name type="scientific">Persephonella atlantica</name>
    <dbReference type="NCBI Taxonomy" id="2699429"/>
    <lineage>
        <taxon>Bacteria</taxon>
        <taxon>Pseudomonadati</taxon>
        <taxon>Aquificota</taxon>
        <taxon>Aquificia</taxon>
        <taxon>Aquificales</taxon>
        <taxon>Hydrogenothermaceae</taxon>
        <taxon>Persephonella</taxon>
    </lineage>
</organism>
<proteinExistence type="predicted"/>